<dbReference type="PANTHER" id="PTHR34001">
    <property type="entry name" value="BLL7405 PROTEIN"/>
    <property type="match status" value="1"/>
</dbReference>
<reference evidence="9" key="1">
    <citation type="journal article" date="2019" name="Int. J. Syst. Evol. Microbiol.">
        <title>The Global Catalogue of Microorganisms (GCM) 10K type strain sequencing project: providing services to taxonomists for standard genome sequencing and annotation.</title>
        <authorList>
            <consortium name="The Broad Institute Genomics Platform"/>
            <consortium name="The Broad Institute Genome Sequencing Center for Infectious Disease"/>
            <person name="Wu L."/>
            <person name="Ma J."/>
        </authorList>
    </citation>
    <scope>NUCLEOTIDE SEQUENCE [LARGE SCALE GENOMIC DNA]</scope>
    <source>
        <strain evidence="9">CGMCC 1.16326</strain>
    </source>
</reference>
<keyword evidence="3" id="KW-0472">Membrane</keyword>
<dbReference type="EMBL" id="JBHSLV010000030">
    <property type="protein sequence ID" value="MFC5394368.1"/>
    <property type="molecule type" value="Genomic_DNA"/>
</dbReference>
<keyword evidence="9" id="KW-1185">Reference proteome</keyword>
<feature type="chain" id="PRO_5047500681" evidence="6">
    <location>
        <begin position="28"/>
        <end position="295"/>
    </location>
</feature>
<organism evidence="8 9">
    <name type="scientific">Bosea vestrisii</name>
    <dbReference type="NCBI Taxonomy" id="151416"/>
    <lineage>
        <taxon>Bacteria</taxon>
        <taxon>Pseudomonadati</taxon>
        <taxon>Pseudomonadota</taxon>
        <taxon>Alphaproteobacteria</taxon>
        <taxon>Hyphomicrobiales</taxon>
        <taxon>Boseaceae</taxon>
        <taxon>Bosea</taxon>
    </lineage>
</organism>
<comment type="similarity">
    <text evidence="5">Belongs to the Omp25/RopB family.</text>
</comment>
<protein>
    <submittedName>
        <fullName evidence="8">Outer membrane protein</fullName>
    </submittedName>
</protein>
<dbReference type="Pfam" id="PF13505">
    <property type="entry name" value="OMP_b-brl"/>
    <property type="match status" value="1"/>
</dbReference>
<gene>
    <name evidence="8" type="ORF">ACFPPC_17140</name>
</gene>
<proteinExistence type="inferred from homology"/>
<dbReference type="PROSITE" id="PS51257">
    <property type="entry name" value="PROKAR_LIPOPROTEIN"/>
    <property type="match status" value="1"/>
</dbReference>
<feature type="domain" description="Outer membrane protein beta-barrel" evidence="7">
    <location>
        <begin position="52"/>
        <end position="285"/>
    </location>
</feature>
<name>A0ABW0HAY6_9HYPH</name>
<dbReference type="InterPro" id="IPR011250">
    <property type="entry name" value="OMP/PagP_B-barrel"/>
</dbReference>
<dbReference type="Gene3D" id="2.40.160.20">
    <property type="match status" value="1"/>
</dbReference>
<keyword evidence="4" id="KW-0998">Cell outer membrane</keyword>
<evidence type="ECO:0000256" key="2">
    <source>
        <dbReference type="ARBA" id="ARBA00022729"/>
    </source>
</evidence>
<evidence type="ECO:0000259" key="7">
    <source>
        <dbReference type="Pfam" id="PF13505"/>
    </source>
</evidence>
<dbReference type="SUPFAM" id="SSF56925">
    <property type="entry name" value="OMPA-like"/>
    <property type="match status" value="1"/>
</dbReference>
<evidence type="ECO:0000256" key="4">
    <source>
        <dbReference type="ARBA" id="ARBA00023237"/>
    </source>
</evidence>
<evidence type="ECO:0000313" key="8">
    <source>
        <dbReference type="EMBL" id="MFC5394368.1"/>
    </source>
</evidence>
<comment type="subcellular location">
    <subcellularLocation>
        <location evidence="1">Cell outer membrane</location>
    </subcellularLocation>
</comment>
<evidence type="ECO:0000313" key="9">
    <source>
        <dbReference type="Proteomes" id="UP001596104"/>
    </source>
</evidence>
<comment type="caution">
    <text evidence="8">The sequence shown here is derived from an EMBL/GenBank/DDBJ whole genome shotgun (WGS) entry which is preliminary data.</text>
</comment>
<dbReference type="InterPro" id="IPR027385">
    <property type="entry name" value="Beta-barrel_OMP"/>
</dbReference>
<dbReference type="InterPro" id="IPR051692">
    <property type="entry name" value="OMP-like"/>
</dbReference>
<keyword evidence="2 6" id="KW-0732">Signal</keyword>
<evidence type="ECO:0000256" key="3">
    <source>
        <dbReference type="ARBA" id="ARBA00023136"/>
    </source>
</evidence>
<dbReference type="PANTHER" id="PTHR34001:SF3">
    <property type="entry name" value="BLL7405 PROTEIN"/>
    <property type="match status" value="1"/>
</dbReference>
<evidence type="ECO:0000256" key="5">
    <source>
        <dbReference type="ARBA" id="ARBA00038306"/>
    </source>
</evidence>
<dbReference type="Proteomes" id="UP001596104">
    <property type="component" value="Unassembled WGS sequence"/>
</dbReference>
<sequence>MRAASIAALAPVVAMACALALPQAAQGADYLRGSQIEQPVEAPSMFEGGRFDWSGFYLGGGAGVSDTKFKPGEGLQELANYAFRNTALGVENNLGSWVGNLPEKRDSGAQFFGIIGYNYLFDDVVLGIEADYTRSGHNYRVDDYIGRRASTSDGAVNDIRMTTNQSAKLNDYATLRLRMGWAYGRIMPYATFGGAVGRFNTNSTIQSTWYFTRTNPVSGATEASYATGYTPTNPSIVGGSKKNTYSFGLSAGAGVDWALTDNLFLRAEYQFVRFAEVEGTTTTVNTGRIAAALKF</sequence>
<feature type="signal peptide" evidence="6">
    <location>
        <begin position="1"/>
        <end position="27"/>
    </location>
</feature>
<evidence type="ECO:0000256" key="6">
    <source>
        <dbReference type="SAM" id="SignalP"/>
    </source>
</evidence>
<evidence type="ECO:0000256" key="1">
    <source>
        <dbReference type="ARBA" id="ARBA00004442"/>
    </source>
</evidence>
<accession>A0ABW0HAY6</accession>
<dbReference type="RefSeq" id="WP_377009625.1">
    <property type="nucleotide sequence ID" value="NZ_JBHSLV010000030.1"/>
</dbReference>